<dbReference type="HAMAP" id="MF_00131">
    <property type="entry name" value="Trp_synth_alpha"/>
    <property type="match status" value="1"/>
</dbReference>
<dbReference type="Pfam" id="PF00290">
    <property type="entry name" value="Trp_syntA"/>
    <property type="match status" value="1"/>
</dbReference>
<accession>A0ABV9HDY9</accession>
<dbReference type="InterPro" id="IPR018204">
    <property type="entry name" value="Trp_synthase_alpha_AS"/>
</dbReference>
<dbReference type="Gene3D" id="3.20.20.70">
    <property type="entry name" value="Aldolase class I"/>
    <property type="match status" value="1"/>
</dbReference>
<evidence type="ECO:0000256" key="3">
    <source>
        <dbReference type="ARBA" id="ARBA00022605"/>
    </source>
</evidence>
<evidence type="ECO:0000256" key="8">
    <source>
        <dbReference type="HAMAP-Rule" id="MF_00131"/>
    </source>
</evidence>
<dbReference type="RefSeq" id="WP_377133076.1">
    <property type="nucleotide sequence ID" value="NZ_JBHSFI010000003.1"/>
</dbReference>
<reference evidence="12" key="1">
    <citation type="journal article" date="2019" name="Int. J. Syst. Evol. Microbiol.">
        <title>The Global Catalogue of Microorganisms (GCM) 10K type strain sequencing project: providing services to taxonomists for standard genome sequencing and annotation.</title>
        <authorList>
            <consortium name="The Broad Institute Genomics Platform"/>
            <consortium name="The Broad Institute Genome Sequencing Center for Infectious Disease"/>
            <person name="Wu L."/>
            <person name="Ma J."/>
        </authorList>
    </citation>
    <scope>NUCLEOTIDE SEQUENCE [LARGE SCALE GENOMIC DNA]</scope>
    <source>
        <strain evidence="12">CCUG 42722</strain>
    </source>
</reference>
<dbReference type="PROSITE" id="PS00167">
    <property type="entry name" value="TRP_SYNTHASE_ALPHA"/>
    <property type="match status" value="1"/>
</dbReference>
<evidence type="ECO:0000256" key="4">
    <source>
        <dbReference type="ARBA" id="ARBA00022822"/>
    </source>
</evidence>
<keyword evidence="3 8" id="KW-0028">Amino-acid biosynthesis</keyword>
<evidence type="ECO:0000313" key="11">
    <source>
        <dbReference type="EMBL" id="MFC4627693.1"/>
    </source>
</evidence>
<evidence type="ECO:0000256" key="7">
    <source>
        <dbReference type="ARBA" id="ARBA00049047"/>
    </source>
</evidence>
<comment type="catalytic activity">
    <reaction evidence="7 8">
        <text>(1S,2R)-1-C-(indol-3-yl)glycerol 3-phosphate + L-serine = D-glyceraldehyde 3-phosphate + L-tryptophan + H2O</text>
        <dbReference type="Rhea" id="RHEA:10532"/>
        <dbReference type="ChEBI" id="CHEBI:15377"/>
        <dbReference type="ChEBI" id="CHEBI:33384"/>
        <dbReference type="ChEBI" id="CHEBI:57912"/>
        <dbReference type="ChEBI" id="CHEBI:58866"/>
        <dbReference type="ChEBI" id="CHEBI:59776"/>
        <dbReference type="EC" id="4.2.1.20"/>
    </reaction>
</comment>
<keyword evidence="4 8" id="KW-0822">Tryptophan biosynthesis</keyword>
<keyword evidence="6 8" id="KW-0456">Lyase</keyword>
<evidence type="ECO:0000256" key="6">
    <source>
        <dbReference type="ARBA" id="ARBA00023239"/>
    </source>
</evidence>
<dbReference type="GO" id="GO:0004834">
    <property type="term" value="F:tryptophan synthase activity"/>
    <property type="evidence" value="ECO:0007669"/>
    <property type="project" value="UniProtKB-EC"/>
</dbReference>
<dbReference type="NCBIfam" id="TIGR00262">
    <property type="entry name" value="trpA"/>
    <property type="match status" value="1"/>
</dbReference>
<dbReference type="CDD" id="cd04724">
    <property type="entry name" value="Tryptophan_synthase_alpha"/>
    <property type="match status" value="1"/>
</dbReference>
<dbReference type="PANTHER" id="PTHR43406:SF1">
    <property type="entry name" value="TRYPTOPHAN SYNTHASE ALPHA CHAIN, CHLOROPLASTIC"/>
    <property type="match status" value="1"/>
</dbReference>
<feature type="compositionally biased region" description="Polar residues" evidence="10">
    <location>
        <begin position="1"/>
        <end position="10"/>
    </location>
</feature>
<evidence type="ECO:0000313" key="12">
    <source>
        <dbReference type="Proteomes" id="UP001596011"/>
    </source>
</evidence>
<dbReference type="EMBL" id="JBHSFI010000003">
    <property type="protein sequence ID" value="MFC4627693.1"/>
    <property type="molecule type" value="Genomic_DNA"/>
</dbReference>
<name>A0ABV9HDY9_9MICO</name>
<dbReference type="Proteomes" id="UP001596011">
    <property type="component" value="Unassembled WGS sequence"/>
</dbReference>
<keyword evidence="12" id="KW-1185">Reference proteome</keyword>
<evidence type="ECO:0000256" key="9">
    <source>
        <dbReference type="RuleBase" id="RU003662"/>
    </source>
</evidence>
<sequence>MSTVTESATGPATGPHTGRQSGDLIAHLREQENRAALVGYLPVGYPTVDRSIEALKTLVDHGVDVIELGVPYTDPVLDGPVIQQAAQGALDAGARVSDVFRVVRELTDYAPHVPVLVMTYWNPVLKYGPDAFARDLAAAGGAGLITPDLIPDEAADWLAASEAHGLDRVFLVAPSSTTERLRLTVDATRGFVYAASLMGVTGERTQVGSRAEQLVTDTRAAGAVNVCVGLGVSTGAQAAEVGRFADGVIVGSALVRPLLSDGPLTDADWAVRLTNLAEVTEDLAAGVRSARASAPTDTPDAAVPGGVTTSGEAL</sequence>
<organism evidence="11 12">
    <name type="scientific">Promicromonospora alba</name>
    <dbReference type="NCBI Taxonomy" id="1616110"/>
    <lineage>
        <taxon>Bacteria</taxon>
        <taxon>Bacillati</taxon>
        <taxon>Actinomycetota</taxon>
        <taxon>Actinomycetes</taxon>
        <taxon>Micrococcales</taxon>
        <taxon>Promicromonosporaceae</taxon>
        <taxon>Promicromonospora</taxon>
    </lineage>
</organism>
<feature type="active site" description="Proton acceptor" evidence="8">
    <location>
        <position position="67"/>
    </location>
</feature>
<comment type="function">
    <text evidence="8">The alpha subunit is responsible for the aldol cleavage of indoleglycerol phosphate to indole and glyceraldehyde 3-phosphate.</text>
</comment>
<feature type="region of interest" description="Disordered" evidence="10">
    <location>
        <begin position="1"/>
        <end position="21"/>
    </location>
</feature>
<dbReference type="InterPro" id="IPR011060">
    <property type="entry name" value="RibuloseP-bd_barrel"/>
</dbReference>
<feature type="active site" description="Proton acceptor" evidence="8">
    <location>
        <position position="78"/>
    </location>
</feature>
<evidence type="ECO:0000256" key="5">
    <source>
        <dbReference type="ARBA" id="ARBA00023141"/>
    </source>
</evidence>
<dbReference type="PANTHER" id="PTHR43406">
    <property type="entry name" value="TRYPTOPHAN SYNTHASE, ALPHA CHAIN"/>
    <property type="match status" value="1"/>
</dbReference>
<dbReference type="InterPro" id="IPR013785">
    <property type="entry name" value="Aldolase_TIM"/>
</dbReference>
<keyword evidence="5 8" id="KW-0057">Aromatic amino acid biosynthesis</keyword>
<comment type="caution">
    <text evidence="11">The sequence shown here is derived from an EMBL/GenBank/DDBJ whole genome shotgun (WGS) entry which is preliminary data.</text>
</comment>
<dbReference type="InterPro" id="IPR002028">
    <property type="entry name" value="Trp_synthase_suA"/>
</dbReference>
<gene>
    <name evidence="8 11" type="primary">trpA</name>
    <name evidence="11" type="ORF">ACFO6V_05560</name>
</gene>
<dbReference type="EC" id="4.2.1.20" evidence="8"/>
<dbReference type="SUPFAM" id="SSF51366">
    <property type="entry name" value="Ribulose-phoshate binding barrel"/>
    <property type="match status" value="1"/>
</dbReference>
<comment type="subunit">
    <text evidence="2 8">Tetramer of two alpha and two beta chains.</text>
</comment>
<evidence type="ECO:0000256" key="1">
    <source>
        <dbReference type="ARBA" id="ARBA00004733"/>
    </source>
</evidence>
<evidence type="ECO:0000256" key="2">
    <source>
        <dbReference type="ARBA" id="ARBA00011270"/>
    </source>
</evidence>
<proteinExistence type="inferred from homology"/>
<comment type="similarity">
    <text evidence="8 9">Belongs to the TrpA family.</text>
</comment>
<protein>
    <recommendedName>
        <fullName evidence="8">Tryptophan synthase alpha chain</fullName>
        <ecNumber evidence="8">4.2.1.20</ecNumber>
    </recommendedName>
</protein>
<comment type="pathway">
    <text evidence="1 8">Amino-acid biosynthesis; L-tryptophan biosynthesis; L-tryptophan from chorismate: step 5/5.</text>
</comment>
<evidence type="ECO:0000256" key="10">
    <source>
        <dbReference type="SAM" id="MobiDB-lite"/>
    </source>
</evidence>
<feature type="region of interest" description="Disordered" evidence="10">
    <location>
        <begin position="290"/>
        <end position="314"/>
    </location>
</feature>